<dbReference type="Proteomes" id="UP000008144">
    <property type="component" value="Unassembled WGS sequence"/>
</dbReference>
<reference evidence="6" key="1">
    <citation type="journal article" date="2002" name="Science">
        <title>The draft genome of Ciona intestinalis: insights into chordate and vertebrate origins.</title>
        <authorList>
            <person name="Dehal P."/>
            <person name="Satou Y."/>
            <person name="Campbell R.K."/>
            <person name="Chapman J."/>
            <person name="Degnan B."/>
            <person name="De Tomaso A."/>
            <person name="Davidson B."/>
            <person name="Di Gregorio A."/>
            <person name="Gelpke M."/>
            <person name="Goodstein D.M."/>
            <person name="Harafuji N."/>
            <person name="Hastings K.E."/>
            <person name="Ho I."/>
            <person name="Hotta K."/>
            <person name="Huang W."/>
            <person name="Kawashima T."/>
            <person name="Lemaire P."/>
            <person name="Martinez D."/>
            <person name="Meinertzhagen I.A."/>
            <person name="Necula S."/>
            <person name="Nonaka M."/>
            <person name="Putnam N."/>
            <person name="Rash S."/>
            <person name="Saiga H."/>
            <person name="Satake M."/>
            <person name="Terry A."/>
            <person name="Yamada L."/>
            <person name="Wang H.G."/>
            <person name="Awazu S."/>
            <person name="Azumi K."/>
            <person name="Boore J."/>
            <person name="Branno M."/>
            <person name="Chin-Bow S."/>
            <person name="DeSantis R."/>
            <person name="Doyle S."/>
            <person name="Francino P."/>
            <person name="Keys D.N."/>
            <person name="Haga S."/>
            <person name="Hayashi H."/>
            <person name="Hino K."/>
            <person name="Imai K.S."/>
            <person name="Inaba K."/>
            <person name="Kano S."/>
            <person name="Kobayashi K."/>
            <person name="Kobayashi M."/>
            <person name="Lee B.I."/>
            <person name="Makabe K.W."/>
            <person name="Manohar C."/>
            <person name="Matassi G."/>
            <person name="Medina M."/>
            <person name="Mochizuki Y."/>
            <person name="Mount S."/>
            <person name="Morishita T."/>
            <person name="Miura S."/>
            <person name="Nakayama A."/>
            <person name="Nishizaka S."/>
            <person name="Nomoto H."/>
            <person name="Ohta F."/>
            <person name="Oishi K."/>
            <person name="Rigoutsos I."/>
            <person name="Sano M."/>
            <person name="Sasaki A."/>
            <person name="Sasakura Y."/>
            <person name="Shoguchi E."/>
            <person name="Shin-i T."/>
            <person name="Spagnuolo A."/>
            <person name="Stainier D."/>
            <person name="Suzuki M.M."/>
            <person name="Tassy O."/>
            <person name="Takatori N."/>
            <person name="Tokuoka M."/>
            <person name="Yagi K."/>
            <person name="Yoshizaki F."/>
            <person name="Wada S."/>
            <person name="Zhang C."/>
            <person name="Hyatt P.D."/>
            <person name="Larimer F."/>
            <person name="Detter C."/>
            <person name="Doggett N."/>
            <person name="Glavina T."/>
            <person name="Hawkins T."/>
            <person name="Richardson P."/>
            <person name="Lucas S."/>
            <person name="Kohara Y."/>
            <person name="Levine M."/>
            <person name="Satoh N."/>
            <person name="Rokhsar D.S."/>
        </authorList>
    </citation>
    <scope>NUCLEOTIDE SEQUENCE [LARGE SCALE GENOMIC DNA]</scope>
</reference>
<dbReference type="Ensembl" id="ENSCINT00000034490.1">
    <property type="protein sequence ID" value="ENSCINP00000033409.1"/>
    <property type="gene ID" value="ENSCING00000018705.1"/>
</dbReference>
<accession>H2XUS5</accession>
<dbReference type="Pfam" id="PF17286">
    <property type="entry name" value="PRMT5_C"/>
    <property type="match status" value="1"/>
</dbReference>
<keyword evidence="6" id="KW-1185">Reference proteome</keyword>
<sequence length="250" mass="28291">EPDLTELTVLKPVRLIVSELFGSFGDNEFVSEILSAATGLFGYRDQNNVISCISIPASYTTYACAVSSPSLEEYFKSKPVHLSVLGLPTDTVFLSDLITLYTCECTCPSPILSSSFKLPTAKTDCTVAKVTGFAGYFRAKLYRDIYIDTRPGSSQNTYFWEAAFFPLGNSSEIKEPIESVKISRKCTRKANHDLLKIRNPVYEMWYEWLLIYNDKNDSVTKVFNEKGSKHKTFTVCFYFIFYISYAIVVK</sequence>
<evidence type="ECO:0000256" key="1">
    <source>
        <dbReference type="ARBA" id="ARBA00022691"/>
    </source>
</evidence>
<dbReference type="InterPro" id="IPR029063">
    <property type="entry name" value="SAM-dependent_MTases_sf"/>
</dbReference>
<organism evidence="5 6">
    <name type="scientific">Ciona intestinalis</name>
    <name type="common">Transparent sea squirt</name>
    <name type="synonym">Ascidia intestinalis</name>
    <dbReference type="NCBI Taxonomy" id="7719"/>
    <lineage>
        <taxon>Eukaryota</taxon>
        <taxon>Metazoa</taxon>
        <taxon>Chordata</taxon>
        <taxon>Tunicata</taxon>
        <taxon>Ascidiacea</taxon>
        <taxon>Phlebobranchia</taxon>
        <taxon>Cionidae</taxon>
        <taxon>Ciona</taxon>
    </lineage>
</organism>
<dbReference type="GeneTree" id="ENSGT00390000001141"/>
<dbReference type="HOGENOM" id="CLU_010247_1_1_1"/>
<dbReference type="PANTHER" id="PTHR10738:SF0">
    <property type="entry name" value="PROTEIN ARGININE N-METHYLTRANSFERASE 5"/>
    <property type="match status" value="1"/>
</dbReference>
<keyword evidence="2" id="KW-1133">Transmembrane helix</keyword>
<keyword evidence="2" id="KW-0472">Membrane</keyword>
<protein>
    <submittedName>
        <fullName evidence="5">Uncharacterized protein</fullName>
    </submittedName>
</protein>
<keyword evidence="2" id="KW-0812">Transmembrane</keyword>
<name>H2XUS5_CIOIN</name>
<dbReference type="InParanoid" id="H2XUS5"/>
<feature type="domain" description="PRMT5 oligomerisation" evidence="4">
    <location>
        <begin position="128"/>
        <end position="229"/>
    </location>
</feature>
<dbReference type="Pfam" id="PF05185">
    <property type="entry name" value="PRMT5"/>
    <property type="match status" value="1"/>
</dbReference>
<evidence type="ECO:0000313" key="6">
    <source>
        <dbReference type="Proteomes" id="UP000008144"/>
    </source>
</evidence>
<dbReference type="InterPro" id="IPR035248">
    <property type="entry name" value="PRMT5_C"/>
</dbReference>
<feature type="domain" description="PRMT5 arginine-N-methyltransferase" evidence="3">
    <location>
        <begin position="3"/>
        <end position="38"/>
    </location>
</feature>
<evidence type="ECO:0000313" key="5">
    <source>
        <dbReference type="Ensembl" id="ENSCINP00000033409.1"/>
    </source>
</evidence>
<reference evidence="5" key="3">
    <citation type="submission" date="2025-09" db="UniProtKB">
        <authorList>
            <consortium name="Ensembl"/>
        </authorList>
    </citation>
    <scope>IDENTIFICATION</scope>
</reference>
<dbReference type="AlphaFoldDB" id="H2XUS5"/>
<dbReference type="InterPro" id="IPR035075">
    <property type="entry name" value="PRMT5"/>
</dbReference>
<evidence type="ECO:0000259" key="3">
    <source>
        <dbReference type="Pfam" id="PF05185"/>
    </source>
</evidence>
<evidence type="ECO:0000256" key="2">
    <source>
        <dbReference type="SAM" id="Phobius"/>
    </source>
</evidence>
<dbReference type="PANTHER" id="PTHR10738">
    <property type="entry name" value="PROTEIN ARGININE N-METHYLTRANSFERASE 5"/>
    <property type="match status" value="1"/>
</dbReference>
<dbReference type="Gene3D" id="3.40.50.150">
    <property type="entry name" value="Vaccinia Virus protein VP39"/>
    <property type="match status" value="1"/>
</dbReference>
<dbReference type="Gene3D" id="2.70.160.11">
    <property type="entry name" value="Hnrnp arginine n-methyltransferase1"/>
    <property type="match status" value="1"/>
</dbReference>
<feature type="transmembrane region" description="Helical" evidence="2">
    <location>
        <begin position="232"/>
        <end position="249"/>
    </location>
</feature>
<proteinExistence type="predicted"/>
<reference evidence="5" key="2">
    <citation type="submission" date="2025-08" db="UniProtKB">
        <authorList>
            <consortium name="Ensembl"/>
        </authorList>
    </citation>
    <scope>IDENTIFICATION</scope>
</reference>
<keyword evidence="1" id="KW-0949">S-adenosyl-L-methionine</keyword>
<dbReference type="STRING" id="7719.ENSCINP00000033409"/>
<dbReference type="InterPro" id="IPR025799">
    <property type="entry name" value="Arg_MeTrfase"/>
</dbReference>
<evidence type="ECO:0000259" key="4">
    <source>
        <dbReference type="Pfam" id="PF17286"/>
    </source>
</evidence>
<dbReference type="GO" id="GO:0016274">
    <property type="term" value="F:protein-arginine N-methyltransferase activity"/>
    <property type="evidence" value="ECO:0007669"/>
    <property type="project" value="InterPro"/>
</dbReference>